<reference evidence="2" key="1">
    <citation type="submission" date="2016-10" db="EMBL/GenBank/DDBJ databases">
        <authorList>
            <person name="Varghese N."/>
        </authorList>
    </citation>
    <scope>NUCLEOTIDE SEQUENCE [LARGE SCALE GENOMIC DNA]</scope>
    <source>
        <strain evidence="2">DSM 20406</strain>
    </source>
</reference>
<organism evidence="1 2">
    <name type="scientific">Sharpea azabuensis</name>
    <dbReference type="NCBI Taxonomy" id="322505"/>
    <lineage>
        <taxon>Bacteria</taxon>
        <taxon>Bacillati</taxon>
        <taxon>Bacillota</taxon>
        <taxon>Erysipelotrichia</taxon>
        <taxon>Erysipelotrichales</taxon>
        <taxon>Coprobacillaceae</taxon>
        <taxon>Sharpea</taxon>
    </lineage>
</organism>
<protein>
    <submittedName>
        <fullName evidence="1">Uncharacterized protein</fullName>
    </submittedName>
</protein>
<name>A0A1H6T6X2_9FIRM</name>
<dbReference type="eggNOG" id="COG0681">
    <property type="taxonomic scope" value="Bacteria"/>
</dbReference>
<proteinExistence type="predicted"/>
<sequence length="162" mass="19415">MHNDLEKQAPTIQYVSAKTLFPIIRQLLNEHQQASFTVTVMSMWPFLCHGRDQVVLDYCSLDSLKVGNILLFQTEQGNYLLHRVTALRKHQFQTTGDGNYFRDGWFANDCIIGRVVYFIRKDKQIDCCNVKYRLLSRLWMILFPFRRLLFPIWLHIRRYIRK</sequence>
<dbReference type="STRING" id="322505.SAMN04487836_1653"/>
<dbReference type="Proteomes" id="UP000183028">
    <property type="component" value="Unassembled WGS sequence"/>
</dbReference>
<dbReference type="OrthoDB" id="3191897at2"/>
<accession>A0A1H6T6X2</accession>
<dbReference type="EMBL" id="FNYK01000022">
    <property type="protein sequence ID" value="SEI75819.1"/>
    <property type="molecule type" value="Genomic_DNA"/>
</dbReference>
<keyword evidence="2" id="KW-1185">Reference proteome</keyword>
<evidence type="ECO:0000313" key="2">
    <source>
        <dbReference type="Proteomes" id="UP000183028"/>
    </source>
</evidence>
<dbReference type="AlphaFoldDB" id="A0A1H6T6X2"/>
<gene>
    <name evidence="1" type="ORF">SAMN04487834_10226</name>
</gene>
<dbReference type="RefSeq" id="WP_074731977.1">
    <property type="nucleotide sequence ID" value="NZ_FNYK01000022.1"/>
</dbReference>
<evidence type="ECO:0000313" key="1">
    <source>
        <dbReference type="EMBL" id="SEI75819.1"/>
    </source>
</evidence>